<dbReference type="PROSITE" id="PS50297">
    <property type="entry name" value="ANK_REP_REGION"/>
    <property type="match status" value="3"/>
</dbReference>
<evidence type="ECO:0000256" key="2">
    <source>
        <dbReference type="PROSITE-ProRule" id="PRU00023"/>
    </source>
</evidence>
<dbReference type="Pfam" id="PF12796">
    <property type="entry name" value="Ank_2"/>
    <property type="match status" value="2"/>
</dbReference>
<feature type="chain" id="PRO_5042108245" description="Nephrocystin 3-like N-terminal domain-containing protein" evidence="4">
    <location>
        <begin position="24"/>
        <end position="667"/>
    </location>
</feature>
<dbReference type="InterPro" id="IPR002110">
    <property type="entry name" value="Ankyrin_rpt"/>
</dbReference>
<dbReference type="PANTHER" id="PTHR10039:SF16">
    <property type="entry name" value="GPI INOSITOL-DEACYLASE"/>
    <property type="match status" value="1"/>
</dbReference>
<dbReference type="Proteomes" id="UP001213799">
    <property type="component" value="Unassembled WGS sequence"/>
</dbReference>
<feature type="repeat" description="ANK" evidence="2">
    <location>
        <begin position="467"/>
        <end position="499"/>
    </location>
</feature>
<dbReference type="AlphaFoldDB" id="A0AAD6H9R6"/>
<keyword evidence="7" id="KW-1185">Reference proteome</keyword>
<keyword evidence="4" id="KW-0732">Signal</keyword>
<dbReference type="Pfam" id="PF24883">
    <property type="entry name" value="NPHP3_N"/>
    <property type="match status" value="1"/>
</dbReference>
<dbReference type="EMBL" id="JAQJAE010000001">
    <property type="protein sequence ID" value="KAJ5618185.1"/>
    <property type="molecule type" value="Genomic_DNA"/>
</dbReference>
<evidence type="ECO:0000256" key="1">
    <source>
        <dbReference type="ARBA" id="ARBA00022737"/>
    </source>
</evidence>
<accession>A0AAD6H9R6</accession>
<dbReference type="PROSITE" id="PS50088">
    <property type="entry name" value="ANK_REPEAT"/>
    <property type="match status" value="3"/>
</dbReference>
<feature type="repeat" description="ANK" evidence="2">
    <location>
        <begin position="566"/>
        <end position="598"/>
    </location>
</feature>
<evidence type="ECO:0000256" key="3">
    <source>
        <dbReference type="SAM" id="MobiDB-lite"/>
    </source>
</evidence>
<feature type="repeat" description="ANK" evidence="2">
    <location>
        <begin position="442"/>
        <end position="466"/>
    </location>
</feature>
<feature type="signal peptide" evidence="4">
    <location>
        <begin position="1"/>
        <end position="23"/>
    </location>
</feature>
<evidence type="ECO:0000313" key="6">
    <source>
        <dbReference type="EMBL" id="KAJ5618185.1"/>
    </source>
</evidence>
<dbReference type="InterPro" id="IPR036770">
    <property type="entry name" value="Ankyrin_rpt-contain_sf"/>
</dbReference>
<dbReference type="Gene3D" id="1.25.40.20">
    <property type="entry name" value="Ankyrin repeat-containing domain"/>
    <property type="match status" value="1"/>
</dbReference>
<name>A0AAD6H9R6_9EURO</name>
<evidence type="ECO:0000256" key="4">
    <source>
        <dbReference type="SAM" id="SignalP"/>
    </source>
</evidence>
<reference evidence="6" key="1">
    <citation type="journal article" date="2023" name="IMA Fungus">
        <title>Comparative genomic study of the Penicillium genus elucidates a diverse pangenome and 15 lateral gene transfer events.</title>
        <authorList>
            <person name="Petersen C."/>
            <person name="Sorensen T."/>
            <person name="Nielsen M.R."/>
            <person name="Sondergaard T.E."/>
            <person name="Sorensen J.L."/>
            <person name="Fitzpatrick D.A."/>
            <person name="Frisvad J.C."/>
            <person name="Nielsen K.L."/>
        </authorList>
    </citation>
    <scope>NUCLEOTIDE SEQUENCE</scope>
    <source>
        <strain evidence="6">IBT 12815</strain>
    </source>
</reference>
<feature type="domain" description="Nephrocystin 3-like N-terminal" evidence="5">
    <location>
        <begin position="79"/>
        <end position="112"/>
    </location>
</feature>
<dbReference type="GeneID" id="81584599"/>
<proteinExistence type="predicted"/>
<dbReference type="RefSeq" id="XP_056759352.1">
    <property type="nucleotide sequence ID" value="XM_056894357.1"/>
</dbReference>
<gene>
    <name evidence="6" type="ORF">N7537_003299</name>
</gene>
<keyword evidence="1" id="KW-0677">Repeat</keyword>
<evidence type="ECO:0000313" key="7">
    <source>
        <dbReference type="Proteomes" id="UP001213799"/>
    </source>
</evidence>
<keyword evidence="2" id="KW-0040">ANK repeat</keyword>
<dbReference type="PANTHER" id="PTHR10039">
    <property type="entry name" value="AMELOGENIN"/>
    <property type="match status" value="1"/>
</dbReference>
<evidence type="ECO:0000259" key="5">
    <source>
        <dbReference type="Pfam" id="PF24883"/>
    </source>
</evidence>
<organism evidence="6 7">
    <name type="scientific">Penicillium hordei</name>
    <dbReference type="NCBI Taxonomy" id="40994"/>
    <lineage>
        <taxon>Eukaryota</taxon>
        <taxon>Fungi</taxon>
        <taxon>Dikarya</taxon>
        <taxon>Ascomycota</taxon>
        <taxon>Pezizomycotina</taxon>
        <taxon>Eurotiomycetes</taxon>
        <taxon>Eurotiomycetidae</taxon>
        <taxon>Eurotiales</taxon>
        <taxon>Aspergillaceae</taxon>
        <taxon>Penicillium</taxon>
    </lineage>
</organism>
<protein>
    <recommendedName>
        <fullName evidence="5">Nephrocystin 3-like N-terminal domain-containing protein</fullName>
    </recommendedName>
</protein>
<dbReference type="SMART" id="SM00248">
    <property type="entry name" value="ANK"/>
    <property type="match status" value="5"/>
</dbReference>
<comment type="caution">
    <text evidence="6">The sequence shown here is derived from an EMBL/GenBank/DDBJ whole genome shotgun (WGS) entry which is preliminary data.</text>
</comment>
<feature type="region of interest" description="Disordered" evidence="3">
    <location>
        <begin position="630"/>
        <end position="667"/>
    </location>
</feature>
<dbReference type="SUPFAM" id="SSF48403">
    <property type="entry name" value="Ankyrin repeat"/>
    <property type="match status" value="1"/>
</dbReference>
<reference evidence="6" key="2">
    <citation type="submission" date="2023-01" db="EMBL/GenBank/DDBJ databases">
        <authorList>
            <person name="Petersen C."/>
        </authorList>
    </citation>
    <scope>NUCLEOTIDE SEQUENCE</scope>
    <source>
        <strain evidence="6">IBT 12815</strain>
    </source>
</reference>
<dbReference type="InterPro" id="IPR056884">
    <property type="entry name" value="NPHP3-like_N"/>
</dbReference>
<sequence length="667" mass="73270">MDPLSINGSVIALLISTIASASAEIRYLTVEISTTRALLSSISNIAGADETWNKISEQRMVFEWLSTIDAAARAKHERGTGDWLLGSEDFDLWLTGTREVIWLHGIPGSGKTEQQIHTELQYRVTQAISLHGPQMDHDIQTLVRHVLASDPLLSNHPIHIKKEIEHATVNGAHGMFRLAACQLDALRSCLSPSAMQKTLRSLPQTLDKIYERVLCEIDEEARSIAFTALQFLSEMVAIKPGVSVYVEIDRLFDPTDLLAVCLSLVTTSPAFSVQLSHYSVREFLILERICRGPASYFAIKEPEAHLAIARCCLTYLLSFDRPVISDNFHPSTYSSTSLDDSLDPSYPLLEYAAFEWHTHVQLLPSEYQSQTEPMILRLLDQDNLAFHHWLPIYRSGEDENSFGSPLCHATELGLSSMVRMFLDTDADVNSGGGMFGSAFAGATLEGHTEVVRILLEHGADVNIRGGLFHTPLQAACVKKRLDVFNLLLGHGADINITGGYYGCAPQAAAARGWPAAALHLIKSGADVTIMAGQFGTGLQAASRYGHEELVMGLLVRGANPNAAGGYYNAALQTAARGGHTGIIHMLLEHGANVHMERGFCGSALQAAQSRQNHAAIDILEDQLRLSGADQSLVQRFKRPPEETGEDRDKRAKMREERWISLQQTEAS</sequence>
<feature type="compositionally biased region" description="Basic and acidic residues" evidence="3">
    <location>
        <begin position="638"/>
        <end position="658"/>
    </location>
</feature>